<evidence type="ECO:0000313" key="3">
    <source>
        <dbReference type="Proteomes" id="UP001321473"/>
    </source>
</evidence>
<dbReference type="AlphaFoldDB" id="A0AAQ4DUE0"/>
<keyword evidence="3" id="KW-1185">Reference proteome</keyword>
<feature type="signal peptide" evidence="1">
    <location>
        <begin position="1"/>
        <end position="21"/>
    </location>
</feature>
<sequence>MASQALTTTFLLLLAAPCAFCGKMSSENKDACLQEATASSSVSEEDREKAMEINKQVRKEMRQMFKEKGAKEAIKELKGRDMTAEKVDGAEDIKDKEAAKNFLKAFEKCIRSKFAMRGYDKCQKAKEVNNDRLTGEELSTMIATMMKAHKESEGTVSEEDIEKKLTEALGSEEKAKVAMEVKKALQECATEFKSMKAAKKE</sequence>
<reference evidence="2 3" key="1">
    <citation type="journal article" date="2023" name="Arcadia Sci">
        <title>De novo assembly of a long-read Amblyomma americanum tick genome.</title>
        <authorList>
            <person name="Chou S."/>
            <person name="Poskanzer K.E."/>
            <person name="Rollins M."/>
            <person name="Thuy-Boun P.S."/>
        </authorList>
    </citation>
    <scope>NUCLEOTIDE SEQUENCE [LARGE SCALE GENOMIC DNA]</scope>
    <source>
        <strain evidence="2">F_SG_1</strain>
        <tissue evidence="2">Salivary glands</tissue>
    </source>
</reference>
<dbReference type="Proteomes" id="UP001321473">
    <property type="component" value="Unassembled WGS sequence"/>
</dbReference>
<gene>
    <name evidence="2" type="ORF">V5799_007138</name>
</gene>
<proteinExistence type="predicted"/>
<organism evidence="2 3">
    <name type="scientific">Amblyomma americanum</name>
    <name type="common">Lone star tick</name>
    <dbReference type="NCBI Taxonomy" id="6943"/>
    <lineage>
        <taxon>Eukaryota</taxon>
        <taxon>Metazoa</taxon>
        <taxon>Ecdysozoa</taxon>
        <taxon>Arthropoda</taxon>
        <taxon>Chelicerata</taxon>
        <taxon>Arachnida</taxon>
        <taxon>Acari</taxon>
        <taxon>Parasitiformes</taxon>
        <taxon>Ixodida</taxon>
        <taxon>Ixodoidea</taxon>
        <taxon>Ixodidae</taxon>
        <taxon>Amblyomminae</taxon>
        <taxon>Amblyomma</taxon>
    </lineage>
</organism>
<protein>
    <recommendedName>
        <fullName evidence="4">Secreted protein</fullName>
    </recommendedName>
</protein>
<evidence type="ECO:0000313" key="2">
    <source>
        <dbReference type="EMBL" id="KAK8766080.1"/>
    </source>
</evidence>
<keyword evidence="1" id="KW-0732">Signal</keyword>
<evidence type="ECO:0008006" key="4">
    <source>
        <dbReference type="Google" id="ProtNLM"/>
    </source>
</evidence>
<dbReference type="EMBL" id="JARKHS020026715">
    <property type="protein sequence ID" value="KAK8766080.1"/>
    <property type="molecule type" value="Genomic_DNA"/>
</dbReference>
<evidence type="ECO:0000256" key="1">
    <source>
        <dbReference type="SAM" id="SignalP"/>
    </source>
</evidence>
<comment type="caution">
    <text evidence="2">The sequence shown here is derived from an EMBL/GenBank/DDBJ whole genome shotgun (WGS) entry which is preliminary data.</text>
</comment>
<accession>A0AAQ4DUE0</accession>
<name>A0AAQ4DUE0_AMBAM</name>
<feature type="chain" id="PRO_5042851492" description="Secreted protein" evidence="1">
    <location>
        <begin position="22"/>
        <end position="201"/>
    </location>
</feature>